<evidence type="ECO:0000313" key="1">
    <source>
        <dbReference type="EMBL" id="BAG41482.1"/>
    </source>
</evidence>
<dbReference type="GeneID" id="6369884"/>
<dbReference type="KEGG" id="vg:6369884"/>
<dbReference type="Proteomes" id="UP000001034">
    <property type="component" value="Segment"/>
</dbReference>
<name>B2ZXQ7_9CAUD</name>
<accession>B2ZXQ7</accession>
<proteinExistence type="predicted"/>
<organism evidence="1 2">
    <name type="scientific">Ralstonia phage phiRSL1</name>
    <dbReference type="NCBI Taxonomy" id="1980924"/>
    <lineage>
        <taxon>Viruses</taxon>
        <taxon>Duplodnaviria</taxon>
        <taxon>Heunggongvirae</taxon>
        <taxon>Uroviricota</taxon>
        <taxon>Caudoviricetes</taxon>
        <taxon>Mieseafarmvirus</taxon>
        <taxon>Mieseafarmvirus RSL1</taxon>
    </lineage>
</organism>
<sequence>MQFPYLNTCARVMICDFIMGCRDYEKLSQIQREQVDRAAQVAVENLSQFFPASRIKSTERWLRKQYDEQPEDLIAMSIGDDITSEGDMGITYEHDDFIVTVPRRHDEVLSELGEIVGA</sequence>
<protein>
    <submittedName>
        <fullName evidence="1">Uncharacterized protein</fullName>
    </submittedName>
</protein>
<reference evidence="1 2" key="1">
    <citation type="journal article" date="2010" name="Virology">
        <title>A jumbo phage infecting the phytopathogen Ralstonia solanacearum defines a new lineage of the Myoviridae family.</title>
        <authorList>
            <person name="Yamada T."/>
            <person name="Satoh S."/>
            <person name="Ishikawa H."/>
            <person name="Fujiwara A."/>
            <person name="Kawasaki T."/>
            <person name="Fujie M."/>
            <person name="Ogata H."/>
        </authorList>
    </citation>
    <scope>NUCLEOTIDE SEQUENCE [LARGE SCALE GENOMIC DNA]</scope>
</reference>
<keyword evidence="2" id="KW-1185">Reference proteome</keyword>
<evidence type="ECO:0000313" key="2">
    <source>
        <dbReference type="Proteomes" id="UP000001034"/>
    </source>
</evidence>
<dbReference type="EMBL" id="AB366653">
    <property type="protein sequence ID" value="BAG41482.1"/>
    <property type="molecule type" value="Genomic_DNA"/>
</dbReference>
<dbReference type="RefSeq" id="YP_001949912.1">
    <property type="nucleotide sequence ID" value="NC_010811.2"/>
</dbReference>